<protein>
    <submittedName>
        <fullName evidence="4">Methyltransferase domain-containing protein</fullName>
    </submittedName>
</protein>
<dbReference type="AlphaFoldDB" id="A0A1H1YVU0"/>
<dbReference type="Pfam" id="PF13649">
    <property type="entry name" value="Methyltransf_25"/>
    <property type="match status" value="1"/>
</dbReference>
<feature type="region of interest" description="Disordered" evidence="2">
    <location>
        <begin position="243"/>
        <end position="269"/>
    </location>
</feature>
<dbReference type="GO" id="GO:0032259">
    <property type="term" value="P:methylation"/>
    <property type="evidence" value="ECO:0007669"/>
    <property type="project" value="UniProtKB-KW"/>
</dbReference>
<gene>
    <name evidence="4" type="ORF">SAMN04489717_5725</name>
</gene>
<dbReference type="InterPro" id="IPR029063">
    <property type="entry name" value="SAM-dependent_MTases_sf"/>
</dbReference>
<feature type="domain" description="Methyltransferase" evidence="3">
    <location>
        <begin position="40"/>
        <end position="132"/>
    </location>
</feature>
<accession>A0A1H1YVU0</accession>
<dbReference type="CDD" id="cd02440">
    <property type="entry name" value="AdoMet_MTases"/>
    <property type="match status" value="1"/>
</dbReference>
<keyword evidence="5" id="KW-1185">Reference proteome</keyword>
<dbReference type="PANTHER" id="PTHR43861">
    <property type="entry name" value="TRANS-ACONITATE 2-METHYLTRANSFERASE-RELATED"/>
    <property type="match status" value="1"/>
</dbReference>
<dbReference type="RefSeq" id="WP_197681609.1">
    <property type="nucleotide sequence ID" value="NZ_LT629732.1"/>
</dbReference>
<evidence type="ECO:0000259" key="3">
    <source>
        <dbReference type="Pfam" id="PF13649"/>
    </source>
</evidence>
<keyword evidence="1 4" id="KW-0808">Transferase</keyword>
<dbReference type="Proteomes" id="UP000198983">
    <property type="component" value="Chromosome I"/>
</dbReference>
<keyword evidence="4" id="KW-0489">Methyltransferase</keyword>
<organism evidence="4 5">
    <name type="scientific">Actinopolymorpha singaporensis</name>
    <dbReference type="NCBI Taxonomy" id="117157"/>
    <lineage>
        <taxon>Bacteria</taxon>
        <taxon>Bacillati</taxon>
        <taxon>Actinomycetota</taxon>
        <taxon>Actinomycetes</taxon>
        <taxon>Propionibacteriales</taxon>
        <taxon>Actinopolymorphaceae</taxon>
        <taxon>Actinopolymorpha</taxon>
    </lineage>
</organism>
<dbReference type="InterPro" id="IPR041698">
    <property type="entry name" value="Methyltransf_25"/>
</dbReference>
<dbReference type="EMBL" id="LT629732">
    <property type="protein sequence ID" value="SDT25518.1"/>
    <property type="molecule type" value="Genomic_DNA"/>
</dbReference>
<dbReference type="GO" id="GO:0008168">
    <property type="term" value="F:methyltransferase activity"/>
    <property type="evidence" value="ECO:0007669"/>
    <property type="project" value="UniProtKB-KW"/>
</dbReference>
<dbReference type="SUPFAM" id="SSF53335">
    <property type="entry name" value="S-adenosyl-L-methionine-dependent methyltransferases"/>
    <property type="match status" value="1"/>
</dbReference>
<reference evidence="4 5" key="1">
    <citation type="submission" date="2016-10" db="EMBL/GenBank/DDBJ databases">
        <authorList>
            <person name="de Groot N.N."/>
        </authorList>
    </citation>
    <scope>NUCLEOTIDE SEQUENCE [LARGE SCALE GENOMIC DNA]</scope>
    <source>
        <strain evidence="4 5">DSM 22024</strain>
    </source>
</reference>
<evidence type="ECO:0000313" key="5">
    <source>
        <dbReference type="Proteomes" id="UP000198983"/>
    </source>
</evidence>
<evidence type="ECO:0000256" key="2">
    <source>
        <dbReference type="SAM" id="MobiDB-lite"/>
    </source>
</evidence>
<sequence length="269" mass="29589">MPDAQFAESRLAEIYDWVDSDRSDLDVYAAMVAEFGARSVLDVGCGTGTFACLLAERGVGVVGVDPAAASLEVARRKSGADRVRWLHGDAATLPPMRVDLATMTGNVAQVFLTDDDWAATLRGVRAALAPDGRLVFETRVPERQAWREWNPRHSRSRTHIPGIGAVDTWVETTEVSGSLVSFQGTYVFETDGSVHTSRSTLRFRSREEVEESLAASGFAVEEIRDAPDRPGREYVFVTRRVGRDASWDQPPSSPRRGWVSPPRSGAPRR</sequence>
<evidence type="ECO:0000313" key="4">
    <source>
        <dbReference type="EMBL" id="SDT25518.1"/>
    </source>
</evidence>
<name>A0A1H1YVU0_9ACTN</name>
<evidence type="ECO:0000256" key="1">
    <source>
        <dbReference type="ARBA" id="ARBA00022679"/>
    </source>
</evidence>
<dbReference type="STRING" id="117157.SAMN04489717_5725"/>
<dbReference type="Gene3D" id="3.40.50.150">
    <property type="entry name" value="Vaccinia Virus protein VP39"/>
    <property type="match status" value="1"/>
</dbReference>
<proteinExistence type="predicted"/>